<dbReference type="InterPro" id="IPR029071">
    <property type="entry name" value="Ubiquitin-like_domsf"/>
</dbReference>
<dbReference type="InterPro" id="IPR035963">
    <property type="entry name" value="FERM_2"/>
</dbReference>
<sequence>MPSLLKRSRSGSSRGKRTDEWSCEVKLLHDDQPLELKFHRDILGQGVLDQVSEQIGNLQEKDYFGLQYISTDNQTKWLDLRNPAFKQLKRRLYSSNSRDIVHLAACIVQAEFGDFDSIAGFEHRDYLGGVVLSHNQTPKLESLIYEEHATLKGKSTQEAEAMFLEKAFALDTYGIEPKPVRDRNGNSLFLGLSHRAVVTFHGSKLTHSFPWESINHIRVQDKMLLLEINLSSTKRHLLGFKCESKAAASALWASSLEQQLFFTLNKGSEARVVKSNDGFLRRRRNSFRFSGRSQKELLSSSNYFLNVEQTAPPVVRVKRSSSMSSCPTVRRLPSVRKRLRYSSSDSSDGSDISSVRRAQANQAEAAKRDTASSTRFATYPGRKRPEVEEAMEAHDQASSGADSKADSVFEDRQGLAASSAAASSHAATGESEASAKAASSASSAASGAKEAGEQSAGVEVAQSSDLGLGDGAPASEGDAEVKDVQQDQYAEEVTDEAVVAAVSSATVESASPIEGSLTAANGNINPTEVDEVHPVEPEETPTTVAVASAESFDDNAAVAELDQVLEHHEVVKEEAGIAAAVVAASAAASNGNSSVSTNQHRDTAATASDLIRPVSRTQAALVLTAAFSLLTLVGLVLFYEANLTSPTMRSLREHPLVHEFYDRVYAPIRGRLKSKAI</sequence>
<dbReference type="Pfam" id="PF09379">
    <property type="entry name" value="FERM_N"/>
    <property type="match status" value="1"/>
</dbReference>
<dbReference type="CDD" id="cd14473">
    <property type="entry name" value="FERM_B-lobe"/>
    <property type="match status" value="1"/>
</dbReference>
<evidence type="ECO:0000256" key="1">
    <source>
        <dbReference type="SAM" id="MobiDB-lite"/>
    </source>
</evidence>
<dbReference type="InterPro" id="IPR011993">
    <property type="entry name" value="PH-like_dom_sf"/>
</dbReference>
<dbReference type="SMART" id="SM01196">
    <property type="entry name" value="FERM_C"/>
    <property type="match status" value="1"/>
</dbReference>
<dbReference type="SMART" id="SM00295">
    <property type="entry name" value="B41"/>
    <property type="match status" value="1"/>
</dbReference>
<organism evidence="4 5">
    <name type="scientific">Macrostomum lignano</name>
    <dbReference type="NCBI Taxonomy" id="282301"/>
    <lineage>
        <taxon>Eukaryota</taxon>
        <taxon>Metazoa</taxon>
        <taxon>Spiralia</taxon>
        <taxon>Lophotrochozoa</taxon>
        <taxon>Platyhelminthes</taxon>
        <taxon>Rhabditophora</taxon>
        <taxon>Macrostomorpha</taxon>
        <taxon>Macrostomida</taxon>
        <taxon>Macrostomidae</taxon>
        <taxon>Macrostomum</taxon>
    </lineage>
</organism>
<feature type="region of interest" description="Disordered" evidence="1">
    <location>
        <begin position="445"/>
        <end position="492"/>
    </location>
</feature>
<dbReference type="Proteomes" id="UP000095280">
    <property type="component" value="Unplaced"/>
</dbReference>
<evidence type="ECO:0000313" key="5">
    <source>
        <dbReference type="WBParaSite" id="maker-uti_cns_0000306-snap-gene-0.7-mRNA-1"/>
    </source>
</evidence>
<dbReference type="PROSITE" id="PS50057">
    <property type="entry name" value="FERM_3"/>
    <property type="match status" value="1"/>
</dbReference>
<protein>
    <submittedName>
        <fullName evidence="5">FERM domain-containing protein</fullName>
    </submittedName>
</protein>
<dbReference type="SUPFAM" id="SSF47031">
    <property type="entry name" value="Second domain of FERM"/>
    <property type="match status" value="1"/>
</dbReference>
<proteinExistence type="predicted"/>
<dbReference type="InterPro" id="IPR019749">
    <property type="entry name" value="Band_41_domain"/>
</dbReference>
<feature type="region of interest" description="Disordered" evidence="1">
    <location>
        <begin position="509"/>
        <end position="541"/>
    </location>
</feature>
<dbReference type="PANTHER" id="PTHR23280">
    <property type="entry name" value="4.1 G PROTEIN"/>
    <property type="match status" value="1"/>
</dbReference>
<keyword evidence="2" id="KW-0472">Membrane</keyword>
<keyword evidence="2" id="KW-1133">Transmembrane helix</keyword>
<dbReference type="InterPro" id="IPR018980">
    <property type="entry name" value="FERM_PH-like_C"/>
</dbReference>
<dbReference type="PANTHER" id="PTHR23280:SF32">
    <property type="entry name" value="FI22325P1"/>
    <property type="match status" value="1"/>
</dbReference>
<evidence type="ECO:0000259" key="3">
    <source>
        <dbReference type="PROSITE" id="PS50057"/>
    </source>
</evidence>
<dbReference type="InterPro" id="IPR019748">
    <property type="entry name" value="FERM_central"/>
</dbReference>
<dbReference type="InterPro" id="IPR018979">
    <property type="entry name" value="FERM_N"/>
</dbReference>
<feature type="transmembrane region" description="Helical" evidence="2">
    <location>
        <begin position="619"/>
        <end position="639"/>
    </location>
</feature>
<dbReference type="Gene3D" id="3.10.20.90">
    <property type="entry name" value="Phosphatidylinositol 3-kinase Catalytic Subunit, Chain A, domain 1"/>
    <property type="match status" value="1"/>
</dbReference>
<name>A0A1I8FZI3_9PLAT</name>
<feature type="domain" description="FERM" evidence="3">
    <location>
        <begin position="1"/>
        <end position="266"/>
    </location>
</feature>
<dbReference type="SUPFAM" id="SSF50729">
    <property type="entry name" value="PH domain-like"/>
    <property type="match status" value="1"/>
</dbReference>
<dbReference type="Pfam" id="PF09380">
    <property type="entry name" value="FERM_C"/>
    <property type="match status" value="1"/>
</dbReference>
<feature type="compositionally biased region" description="Low complexity" evidence="1">
    <location>
        <begin position="342"/>
        <end position="353"/>
    </location>
</feature>
<evidence type="ECO:0000256" key="2">
    <source>
        <dbReference type="SAM" id="Phobius"/>
    </source>
</evidence>
<dbReference type="GO" id="GO:0031032">
    <property type="term" value="P:actomyosin structure organization"/>
    <property type="evidence" value="ECO:0007669"/>
    <property type="project" value="TreeGrafter"/>
</dbReference>
<dbReference type="InterPro" id="IPR000299">
    <property type="entry name" value="FERM_domain"/>
</dbReference>
<reference evidence="5" key="1">
    <citation type="submission" date="2016-11" db="UniProtKB">
        <authorList>
            <consortium name="WormBaseParasite"/>
        </authorList>
    </citation>
    <scope>IDENTIFICATION</scope>
</reference>
<keyword evidence="4" id="KW-1185">Reference proteome</keyword>
<keyword evidence="2" id="KW-0812">Transmembrane</keyword>
<dbReference type="SUPFAM" id="SSF54236">
    <property type="entry name" value="Ubiquitin-like"/>
    <property type="match status" value="1"/>
</dbReference>
<evidence type="ECO:0000313" key="4">
    <source>
        <dbReference type="Proteomes" id="UP000095280"/>
    </source>
</evidence>
<feature type="region of interest" description="Disordered" evidence="1">
    <location>
        <begin position="337"/>
        <end position="384"/>
    </location>
</feature>
<dbReference type="Gene3D" id="2.30.29.30">
    <property type="entry name" value="Pleckstrin-homology domain (PH domain)/Phosphotyrosine-binding domain (PTB)"/>
    <property type="match status" value="1"/>
</dbReference>
<dbReference type="AlphaFoldDB" id="A0A1I8FZI3"/>
<dbReference type="GO" id="GO:0005856">
    <property type="term" value="C:cytoskeleton"/>
    <property type="evidence" value="ECO:0007669"/>
    <property type="project" value="TreeGrafter"/>
</dbReference>
<feature type="compositionally biased region" description="Low complexity" evidence="1">
    <location>
        <begin position="445"/>
        <end position="457"/>
    </location>
</feature>
<accession>A0A1I8FZI3</accession>
<dbReference type="WBParaSite" id="maker-uti_cns_0000306-snap-gene-0.7-mRNA-1">
    <property type="protein sequence ID" value="maker-uti_cns_0000306-snap-gene-0.7-mRNA-1"/>
    <property type="gene ID" value="maker-uti_cns_0000306-snap-gene-0.7"/>
</dbReference>